<gene>
    <name evidence="6" type="ORF">JF74_00840</name>
</gene>
<evidence type="ECO:0000313" key="7">
    <source>
        <dbReference type="Proteomes" id="UP000033531"/>
    </source>
</evidence>
<dbReference type="PANTHER" id="PTHR32332:SF20">
    <property type="entry name" value="2-NITROPROPANE DIOXYGENASE-LIKE PROTEIN"/>
    <property type="match status" value="1"/>
</dbReference>
<dbReference type="PANTHER" id="PTHR32332">
    <property type="entry name" value="2-NITROPROPANE DIOXYGENASE"/>
    <property type="match status" value="1"/>
</dbReference>
<evidence type="ECO:0000256" key="5">
    <source>
        <dbReference type="ARBA" id="ARBA00023002"/>
    </source>
</evidence>
<name>A0A0F4LM08_9LACO</name>
<dbReference type="Pfam" id="PF03060">
    <property type="entry name" value="NMO"/>
    <property type="match status" value="1"/>
</dbReference>
<dbReference type="InterPro" id="IPR013785">
    <property type="entry name" value="Aldolase_TIM"/>
</dbReference>
<keyword evidence="3" id="KW-0285">Flavoprotein</keyword>
<evidence type="ECO:0000256" key="2">
    <source>
        <dbReference type="ARBA" id="ARBA00013457"/>
    </source>
</evidence>
<proteinExistence type="predicted"/>
<dbReference type="Gene3D" id="3.20.20.70">
    <property type="entry name" value="Aldolase class I"/>
    <property type="match status" value="1"/>
</dbReference>
<accession>A0A0F4LM08</accession>
<organism evidence="6 7">
    <name type="scientific">Lactobacillus melliventris</name>
    <dbReference type="NCBI Taxonomy" id="1218507"/>
    <lineage>
        <taxon>Bacteria</taxon>
        <taxon>Bacillati</taxon>
        <taxon>Bacillota</taxon>
        <taxon>Bacilli</taxon>
        <taxon>Lactobacillales</taxon>
        <taxon>Lactobacillaceae</taxon>
        <taxon>Lactobacillus</taxon>
    </lineage>
</organism>
<comment type="caution">
    <text evidence="6">The sequence shown here is derived from an EMBL/GenBank/DDBJ whole genome shotgun (WGS) entry which is preliminary data.</text>
</comment>
<evidence type="ECO:0000313" key="6">
    <source>
        <dbReference type="EMBL" id="KJY58581.1"/>
    </source>
</evidence>
<dbReference type="EMBL" id="JXLI01000003">
    <property type="protein sequence ID" value="KJY58581.1"/>
    <property type="molecule type" value="Genomic_DNA"/>
</dbReference>
<dbReference type="Proteomes" id="UP000033531">
    <property type="component" value="Unassembled WGS sequence"/>
</dbReference>
<comment type="function">
    <text evidence="1">Nitronate monooxygenase that uses molecular oxygen to catalyze the oxidative denitrification of alkyl nitronates. Acts on propionate 3-nitronate (P3N), the presumed physiological substrate. Probably functions in the detoxification of P3N, a metabolic poison produced by plants and fungi as a defense mechanism.</text>
</comment>
<keyword evidence="4" id="KW-0288">FMN</keyword>
<dbReference type="STRING" id="1218507.JF74_00840"/>
<dbReference type="InterPro" id="IPR004136">
    <property type="entry name" value="NMO"/>
</dbReference>
<dbReference type="RefSeq" id="WP_046324055.1">
    <property type="nucleotide sequence ID" value="NZ_JBHTMT010000009.1"/>
</dbReference>
<dbReference type="SUPFAM" id="SSF51412">
    <property type="entry name" value="Inosine monophosphate dehydrogenase (IMPDH)"/>
    <property type="match status" value="1"/>
</dbReference>
<dbReference type="AlphaFoldDB" id="A0A0F4LM08"/>
<dbReference type="HOGENOM" id="CLU_038732_1_1_9"/>
<evidence type="ECO:0000256" key="4">
    <source>
        <dbReference type="ARBA" id="ARBA00022643"/>
    </source>
</evidence>
<evidence type="ECO:0000256" key="3">
    <source>
        <dbReference type="ARBA" id="ARBA00022630"/>
    </source>
</evidence>
<reference evidence="6 7" key="1">
    <citation type="submission" date="2015-01" db="EMBL/GenBank/DDBJ databases">
        <title>Comparative genomics of the lactic acid bacteria isolated from the honey bee gut.</title>
        <authorList>
            <person name="Ellegaard K.M."/>
            <person name="Tamarit D."/>
            <person name="Javelind E."/>
            <person name="Olofsson T."/>
            <person name="Andersson S.G."/>
            <person name="Vasquez A."/>
        </authorList>
    </citation>
    <scope>NUCLEOTIDE SEQUENCE [LARGE SCALE GENOMIC DNA]</scope>
    <source>
        <strain evidence="6 7">Hma8</strain>
    </source>
</reference>
<sequence length="321" mass="33727">MVNRVKEVLGIEKPVIQGAMAFTSLSPLVSAVSNAGGLGVLGLGYMPKDASIAEINQTKKLTEKPFAVNAIMQDGIVQQADEVLTATRPPVVYADAMRLNGALCQKYFPRWHKLGMKIIVKASYLADAVTAEKAGADLVVVKGWEGGGHVSFESTMALVPQVVAAINIPVVAAGGIVDGHSGAAAFALGAEGIEMGTAFLVADELPISDKAKQAIIAAGDMATAEVSYANDAPFRMIANNLSDQIKDLEATHLKAEAAQKEAGLDAKTIKMGMYQGDTQNGAIMVGQDLSLIKETKSVKQIIADVLQDTKNVLHSLENVEL</sequence>
<dbReference type="CDD" id="cd04730">
    <property type="entry name" value="NPD_like"/>
    <property type="match status" value="1"/>
</dbReference>
<dbReference type="OrthoDB" id="9778912at2"/>
<keyword evidence="5" id="KW-0560">Oxidoreductase</keyword>
<evidence type="ECO:0000256" key="1">
    <source>
        <dbReference type="ARBA" id="ARBA00003535"/>
    </source>
</evidence>
<dbReference type="PATRIC" id="fig|1218507.3.peg.238"/>
<protein>
    <recommendedName>
        <fullName evidence="2">Probable nitronate monooxygenase</fullName>
    </recommendedName>
</protein>
<dbReference type="GO" id="GO:0018580">
    <property type="term" value="F:nitronate monooxygenase activity"/>
    <property type="evidence" value="ECO:0007669"/>
    <property type="project" value="InterPro"/>
</dbReference>